<keyword evidence="1" id="KW-1133">Transmembrane helix</keyword>
<evidence type="ECO:0000313" key="2">
    <source>
        <dbReference type="EMBL" id="QHS82624.1"/>
    </source>
</evidence>
<organism evidence="2">
    <name type="scientific">viral metagenome</name>
    <dbReference type="NCBI Taxonomy" id="1070528"/>
    <lineage>
        <taxon>unclassified sequences</taxon>
        <taxon>metagenomes</taxon>
        <taxon>organismal metagenomes</taxon>
    </lineage>
</organism>
<sequence length="80" mass="9702">MKNIRDTCIEFFQNEDIRKDVREIIKPIVHIIYNEIYVYIWFICIYNVFLIFLVLANLILLLRWFSKSSNSSSINIDLEQ</sequence>
<keyword evidence="1" id="KW-0812">Transmembrane</keyword>
<proteinExistence type="predicted"/>
<accession>A0A6C0AS53</accession>
<keyword evidence="1" id="KW-0472">Membrane</keyword>
<evidence type="ECO:0000256" key="1">
    <source>
        <dbReference type="SAM" id="Phobius"/>
    </source>
</evidence>
<reference evidence="2" key="1">
    <citation type="journal article" date="2020" name="Nature">
        <title>Giant virus diversity and host interactions through global metagenomics.</title>
        <authorList>
            <person name="Schulz F."/>
            <person name="Roux S."/>
            <person name="Paez-Espino D."/>
            <person name="Jungbluth S."/>
            <person name="Walsh D.A."/>
            <person name="Denef V.J."/>
            <person name="McMahon K.D."/>
            <person name="Konstantinidis K.T."/>
            <person name="Eloe-Fadrosh E.A."/>
            <person name="Kyrpides N.C."/>
            <person name="Woyke T."/>
        </authorList>
    </citation>
    <scope>NUCLEOTIDE SEQUENCE</scope>
    <source>
        <strain evidence="2">GVMAG-S-1101171-111</strain>
    </source>
</reference>
<feature type="transmembrane region" description="Helical" evidence="1">
    <location>
        <begin position="36"/>
        <end position="62"/>
    </location>
</feature>
<name>A0A6C0AS53_9ZZZZ</name>
<dbReference type="AlphaFoldDB" id="A0A6C0AS53"/>
<dbReference type="EMBL" id="MN740804">
    <property type="protein sequence ID" value="QHS82624.1"/>
    <property type="molecule type" value="Genomic_DNA"/>
</dbReference>
<protein>
    <submittedName>
        <fullName evidence="2">Uncharacterized protein</fullName>
    </submittedName>
</protein>